<dbReference type="Pfam" id="PF09348">
    <property type="entry name" value="DUF1990"/>
    <property type="match status" value="1"/>
</dbReference>
<proteinExistence type="predicted"/>
<dbReference type="AlphaFoldDB" id="A0A8J3JMT7"/>
<dbReference type="PANTHER" id="PTHR34202:SF1">
    <property type="entry name" value="UPF0548 PROTEIN"/>
    <property type="match status" value="1"/>
</dbReference>
<evidence type="ECO:0000259" key="1">
    <source>
        <dbReference type="Pfam" id="PF09348"/>
    </source>
</evidence>
<comment type="caution">
    <text evidence="2">The sequence shown here is derived from an EMBL/GenBank/DDBJ whole genome shotgun (WGS) entry which is preliminary data.</text>
</comment>
<name>A0A8J3JMT7_9ACTN</name>
<dbReference type="Proteomes" id="UP000619293">
    <property type="component" value="Unassembled WGS sequence"/>
</dbReference>
<dbReference type="PIRSF" id="PIRSF010260">
    <property type="entry name" value="UCP010260"/>
    <property type="match status" value="1"/>
</dbReference>
<gene>
    <name evidence="2" type="ORF">Cch02nite_11810</name>
</gene>
<sequence>MTGFSYAEVGATRDDVLPRGYHHLHYRTRVGNASAMAAAADAVLTFAPQRAAGVLVDAAGPRAVEGLAVTSRLGFGPLRIAAPCRVVWVEHEPRRAGFGYGTLAGHPARGEESFVVELLDGEVWFTMTAFSRPARWYTKAAGPLVVAFQQAYARMLGRALRRLVSRVG</sequence>
<organism evidence="2 3">
    <name type="scientific">Catellatospora chokoriensis</name>
    <dbReference type="NCBI Taxonomy" id="310353"/>
    <lineage>
        <taxon>Bacteria</taxon>
        <taxon>Bacillati</taxon>
        <taxon>Actinomycetota</taxon>
        <taxon>Actinomycetes</taxon>
        <taxon>Micromonosporales</taxon>
        <taxon>Micromonosporaceae</taxon>
        <taxon>Catellatospora</taxon>
    </lineage>
</organism>
<feature type="domain" description="DUF1990" evidence="1">
    <location>
        <begin position="5"/>
        <end position="159"/>
    </location>
</feature>
<dbReference type="InterPro" id="IPR018960">
    <property type="entry name" value="DUF1990"/>
</dbReference>
<keyword evidence="3" id="KW-1185">Reference proteome</keyword>
<evidence type="ECO:0000313" key="2">
    <source>
        <dbReference type="EMBL" id="GIF87737.1"/>
    </source>
</evidence>
<protein>
    <submittedName>
        <fullName evidence="2">DUF1990 domain-containing protein</fullName>
    </submittedName>
</protein>
<dbReference type="EMBL" id="BONG01000005">
    <property type="protein sequence ID" value="GIF87737.1"/>
    <property type="molecule type" value="Genomic_DNA"/>
</dbReference>
<reference evidence="2 3" key="1">
    <citation type="submission" date="2021-01" db="EMBL/GenBank/DDBJ databases">
        <title>Whole genome shotgun sequence of Catellatospora chokoriensis NBRC 107358.</title>
        <authorList>
            <person name="Komaki H."/>
            <person name="Tamura T."/>
        </authorList>
    </citation>
    <scope>NUCLEOTIDE SEQUENCE [LARGE SCALE GENOMIC DNA]</scope>
    <source>
        <strain evidence="2 3">NBRC 107358</strain>
    </source>
</reference>
<accession>A0A8J3JMT7</accession>
<dbReference type="InterPro" id="IPR014457">
    <property type="entry name" value="UCP010260"/>
</dbReference>
<dbReference type="RefSeq" id="WP_191839458.1">
    <property type="nucleotide sequence ID" value="NZ_BAAALB010000007.1"/>
</dbReference>
<dbReference type="PANTHER" id="PTHR34202">
    <property type="entry name" value="UPF0548 PROTEIN"/>
    <property type="match status" value="1"/>
</dbReference>
<evidence type="ECO:0000313" key="3">
    <source>
        <dbReference type="Proteomes" id="UP000619293"/>
    </source>
</evidence>